<protein>
    <submittedName>
        <fullName evidence="5">Filamentous hemagglutinin family protein</fullName>
    </submittedName>
</protein>
<dbReference type="Pfam" id="PF05860">
    <property type="entry name" value="TPS"/>
    <property type="match status" value="3"/>
</dbReference>
<evidence type="ECO:0000259" key="4">
    <source>
        <dbReference type="SMART" id="SM00912"/>
    </source>
</evidence>
<feature type="region of interest" description="Disordered" evidence="2">
    <location>
        <begin position="647"/>
        <end position="668"/>
    </location>
</feature>
<reference evidence="5 6" key="1">
    <citation type="submission" date="2018-10" db="EMBL/GenBank/DDBJ databases">
        <title>Genomic Encyclopedia of Archaeal and Bacterial Type Strains, Phase II (KMG-II): from individual species to whole genera.</title>
        <authorList>
            <person name="Goeker M."/>
        </authorList>
    </citation>
    <scope>NUCLEOTIDE SEQUENCE [LARGE SCALE GENOMIC DNA]</scope>
    <source>
        <strain evidence="5 6">DSM 15149</strain>
    </source>
</reference>
<dbReference type="Proteomes" id="UP000280955">
    <property type="component" value="Unassembled WGS sequence"/>
</dbReference>
<dbReference type="SUPFAM" id="SSF51126">
    <property type="entry name" value="Pectin lyase-like"/>
    <property type="match status" value="3"/>
</dbReference>
<proteinExistence type="predicted"/>
<evidence type="ECO:0000256" key="3">
    <source>
        <dbReference type="SAM" id="SignalP"/>
    </source>
</evidence>
<accession>A0ABX9STI5</accession>
<feature type="chain" id="PRO_5047467814" evidence="3">
    <location>
        <begin position="31"/>
        <end position="2930"/>
    </location>
</feature>
<dbReference type="NCBIfam" id="TIGR01901">
    <property type="entry name" value="adhes_NPXG"/>
    <property type="match status" value="3"/>
</dbReference>
<dbReference type="InterPro" id="IPR006915">
    <property type="entry name" value="DUF637_hemagglutn_put"/>
</dbReference>
<name>A0ABX9STI5_9GAMM</name>
<dbReference type="RefSeq" id="WP_012777336.1">
    <property type="nucleotide sequence ID" value="NC_012962.1"/>
</dbReference>
<evidence type="ECO:0000256" key="2">
    <source>
        <dbReference type="SAM" id="MobiDB-lite"/>
    </source>
</evidence>
<dbReference type="SMART" id="SM00912">
    <property type="entry name" value="Haemagg_act"/>
    <property type="match status" value="3"/>
</dbReference>
<keyword evidence="6" id="KW-1185">Reference proteome</keyword>
<feature type="compositionally biased region" description="Acidic residues" evidence="2">
    <location>
        <begin position="658"/>
        <end position="667"/>
    </location>
</feature>
<feature type="domain" description="Filamentous haemagglutinin FhaB/tRNA nuclease CdiA-like TPS" evidence="4">
    <location>
        <begin position="45"/>
        <end position="165"/>
    </location>
</feature>
<keyword evidence="1" id="KW-0800">Toxin</keyword>
<feature type="signal peptide" evidence="3">
    <location>
        <begin position="1"/>
        <end position="30"/>
    </location>
</feature>
<evidence type="ECO:0000256" key="1">
    <source>
        <dbReference type="ARBA" id="ARBA00022656"/>
    </source>
</evidence>
<feature type="region of interest" description="Disordered" evidence="2">
    <location>
        <begin position="2821"/>
        <end position="2856"/>
    </location>
</feature>
<dbReference type="NCBIfam" id="TIGR01731">
    <property type="entry name" value="fil_hemag_20aa"/>
    <property type="match status" value="6"/>
</dbReference>
<gene>
    <name evidence="5" type="ORF">BDD30_1119</name>
</gene>
<dbReference type="InterPro" id="IPR010069">
    <property type="entry name" value="CdiA_FHA1_rpt"/>
</dbReference>
<keyword evidence="3" id="KW-0732">Signal</keyword>
<feature type="domain" description="Filamentous haemagglutinin FhaB/tRNA nuclease CdiA-like TPS" evidence="4">
    <location>
        <begin position="1302"/>
        <end position="1422"/>
    </location>
</feature>
<dbReference type="Pfam" id="PF04830">
    <property type="entry name" value="DUF637"/>
    <property type="match status" value="1"/>
</dbReference>
<feature type="compositionally biased region" description="Basic and acidic residues" evidence="2">
    <location>
        <begin position="2846"/>
        <end position="2856"/>
    </location>
</feature>
<evidence type="ECO:0000313" key="5">
    <source>
        <dbReference type="EMBL" id="RKS66778.1"/>
    </source>
</evidence>
<comment type="caution">
    <text evidence="5">The sequence shown here is derived from an EMBL/GenBank/DDBJ whole genome shotgun (WGS) entry which is preliminary data.</text>
</comment>
<feature type="domain" description="Filamentous haemagglutinin FhaB/tRNA nuclease CdiA-like TPS" evidence="4">
    <location>
        <begin position="775"/>
        <end position="895"/>
    </location>
</feature>
<dbReference type="Pfam" id="PF13332">
    <property type="entry name" value="Fil_haemagg_2"/>
    <property type="match status" value="2"/>
</dbReference>
<dbReference type="InterPro" id="IPR025157">
    <property type="entry name" value="Hemagglutinin_rpt"/>
</dbReference>
<dbReference type="InterPro" id="IPR011050">
    <property type="entry name" value="Pectin_lyase_fold/virulence"/>
</dbReference>
<evidence type="ECO:0000313" key="6">
    <source>
        <dbReference type="Proteomes" id="UP000280955"/>
    </source>
</evidence>
<dbReference type="Gene3D" id="2.160.20.10">
    <property type="entry name" value="Single-stranded right-handed beta-helix, Pectin lyase-like"/>
    <property type="match status" value="3"/>
</dbReference>
<dbReference type="InterPro" id="IPR012334">
    <property type="entry name" value="Pectin_lyas_fold"/>
</dbReference>
<dbReference type="EMBL" id="RBLJ01000001">
    <property type="protein sequence ID" value="RKS66778.1"/>
    <property type="molecule type" value="Genomic_DNA"/>
</dbReference>
<dbReference type="InterPro" id="IPR008638">
    <property type="entry name" value="FhaB/CdiA-like_TPS"/>
</dbReference>
<sequence>MSQRSTPVTRATSHLLIYLTAIQPLHPAIAAGITPDNNQTQVHHQGNVPVVNIATPNGAGISHNTYQAFNVATQGAVLNNATQAAQSQLAGQLNANPNLKEKPAALIINEVTGSGRTDLQGQLEVVGNKANVMIANPNGMTCDGCGFINTASATLTTGKPQFDKQGALEALEVKQGQITIGDKGLDGKATDYVDIISRATELNGKIQANNLSLTQGANRISLTDGTVKPIAGEGAKPQLAVDTKALGGMYANKIRLVATEEGVGVNLTHLTTTQDAIRLTTEGKIILGEVHAGTDLHINSKATETAAKSHVQAGQHLVLTTETLRNQGQIRAGGNVTLKATQLDNVSPTQQSHPLITAGKNNRITANEINNVGELSAAQNLTLTGKNFSTKAIKDSQGNSIGKLSAGEDLTATFEKSFLFDLDKSHFQAGRKPTDRALITGKNIDLTARDLVNRASMRAEQNLTIGAETVYLGRGNLKAGNQVTLEGKSHLDVNGYDISGRDVTLLSRRGLLSVVPGDDYTPEGIRVLTTISADNALRIIVEGQINLVSTLINRAKNIFLATNDKIEIYPSSDLADVSEGVRPNDETQQALIKQRLHQISHLAADENIEVHAGKVVDLRSLSLTAGKDITLTSGGALDISTGDTYEYESGTGYKKQDEYEDAGDDAQSDPRFPFLITKSVVTAGNNLTLNAGGDIMDTDATLSAKGITTLIKNNAELHSAQGKYNVMAGKYTPVTAALIERALSQAPELTLNVAEIESEMPGIKLADKQTRITSKNNRPIIHIAAPNARGVSHNQYQAFNVGTLGLVLNNATEDTSSLLAGQISANLNFNGQSAELIINEVVGTVASNLQGRLEVVGKKAPVVIVNPNGMTCNGCGFINIPAVTLSTGKPVFDKAGALAALAVKKGMITLGERGLDATAQDTVNILSRTTKLNGRLQAKNLTLIQGSNQVDYKHGTFAPIAGEGYTPWEAIDTGSLGGMYANKIRLVSTEPGKAVNLTHLTATQGDISVTTEGPVMLGEVQAKTDINLRSQGIETAQQSHIQAGQNLTVTTDTWQNQGGIRAGGDVTITAKALSLDGGNVNAGNHALLQGQDLFTVQDTDISGHDVTLIARGGGIHISSGKYSIAEGVPILPTMSAANTLRILSEQGISLSQTLINRAKNIFLAGNGGIDIHPRLAADENIELHAGMGINLHGTALTAGKDMTLTSGHSIDVDQVTAGNHLTLIAGLGMTDSQATLSAEGAVAIAENSPVLPLVEGKYTPVTSALIDRALDRAPQLTLNIPEIAGGIPGIQLADRQTRIAVINNLPVIQIAAPNSRGISHNRYREFNVGASGLVFNNATGATQSVLAGAMGANPHFNGKSAALIINEVVGTVASNLQGLLEVAGQTAPVFITNPNGITCHGCGFIHTLAVTLSTGQSVFDKDGALAALAVKKGIITISEKGLDATAQDDVDIISRATLVNGNVQAKNLTLTQGPNQVDFRRGTLVPMTGEDYSPRRAIDIGSLGGISAHKIRLVSTEPGKAVNLTHLTATQGDICVIADGPVMLGNVQAKADINVSSKDMQTSAQSQVCAGKEMTLATNTLSNRGNMIAEGDMRLFVERLDNQNQGLIQARGHLWLQKDASGHLSTEINNDAATLKTHQGDIIIRTKAFRHTGQANLDAGANAYINATRLDNSQSQFQAQKNLILTGHDINNGMAGKLSAGLNVVADFIHQFNGTAFIAAKNILLHAGDIISMGHLNAENDLAVTADRSMNAHQNKLAARRNLTLMAGNEIDAFQAELTGENVELLTREGDIRMSGEGSRISAGNNVQIFAAHKLDLYGLWFDKAHTITLNAGHDMDVSRVKLAAQNNLTLRAGNNITARQTGLKGENVELLARAGDIRMGDDGSRISASNRVQMFANHTLALPGLLFDESNTITLNAGHDMDADRVKLAAKDTLTLIAGNKIKAFQAALKGENVELLVREGDLRLDALPVISADNHLRISAGNDLDLSGTRLDQSRHLTLSAGRNLNASRSQLNAAGNIHLFAGQNFMLRQARIGAGQQVTLSAGRDIDLSRPPTPEVSAPLFDLSASGTQITAGEHLQLSAGGDIAGIAGLTSTQGNVSVNAGRDLIFSAQKYSPANDGNPQDLYATSAVNAAQHLTLVAAGNLLTAGTSLTAGRDMQLSAGGNIRFESRREFSREGNIERFTQHASRLKSGGALTIRAQGSLLFQATELIAKGVIDIAATGGFLYAQAMEEAYRWEETKKSCKGFGPLKSCQIFGSKTEHKIQIKNTNKVTELTAGGDINLRAKDDVTLEASRIETDKNATITSQSGKVNFRAMPNTDIEQTLTTSTGFFITQHDKGHHEQTWVIPSVHVGGTLTVEAAKGISAAVKVQEGQLLEDTLGRLGNTPGTEWLKNLRDRNDVQWNEVKDAYSSWDKKSEHLNPVVGAVIAIAVAAVTAGSGVAALAGSSAVGATGATGATASAVYGAAYGGMIGLTSQAAVALVENRGNLTQTLAVLAQRDAVKSLVAQIAVGGALGGLDHTMGWGKLVEGTGVVDPVKAQLPLLSNHNWSQVAQRVAVQSIVSSTLGTAINGGSFTDNLQAALLSNVGNQINAEGAGLIGDKGQILGVPGKAINHAAVSALAVEIGGGDAKGAAVGALAAELAAITLENTFSDPMAIQAGGKIIGGVAGAIATNSAEGANSGANAGEIVMVYNSLAHLLSAAEKEKSGTINAYEEKKQAFCQQSPEACKQAGDIISLGTDFVPIVGDIKGFAEAESALDYLAAAAAIIPGAGDAAGKTIKAAEKALQKGDVGEASTLINKASDAIKVKWVDENASMSQRAKGYNDSASGARSNIETKKGQAPSIDRIDADGKNKPVRFDGVDDNVMIDRKISVVTTQKAKDQALRQSDALKRNGMTGRWEVPDQTQANRAQKMFDELGIKNIEVKVVKE</sequence>
<organism evidence="5 6">
    <name type="scientific">Photorhabdus asymbiotica</name>
    <dbReference type="NCBI Taxonomy" id="291112"/>
    <lineage>
        <taxon>Bacteria</taxon>
        <taxon>Pseudomonadati</taxon>
        <taxon>Pseudomonadota</taxon>
        <taxon>Gammaproteobacteria</taxon>
        <taxon>Enterobacterales</taxon>
        <taxon>Morganellaceae</taxon>
        <taxon>Photorhabdus</taxon>
    </lineage>
</organism>